<keyword evidence="2" id="KW-1185">Reference proteome</keyword>
<dbReference type="EnsemblPlants" id="PGSC0003DMT400087358">
    <property type="protein sequence ID" value="PGSC0003DMT400087358"/>
    <property type="gene ID" value="PGSC0003DMG400036929"/>
</dbReference>
<dbReference type="HOGENOM" id="CLU_1848625_0_0_1"/>
<sequence>MIVRRCTKSIVRIVDLFGDLLHLRRFFPFLRVSPNGTKSDIQIIERTVEAFGECSSVSCLEGENQVSNEMEQSACHRTVPRCSVRLPKVTELEDAEGQSKRAMELTKGRIAEWIGDPDLLRRLVLPNIFLATINTYLNS</sequence>
<dbReference type="PaxDb" id="4113-PGSC0003DMT400087358"/>
<proteinExistence type="predicted"/>
<dbReference type="AlphaFoldDB" id="M1DDP2"/>
<evidence type="ECO:0000313" key="2">
    <source>
        <dbReference type="Proteomes" id="UP000011115"/>
    </source>
</evidence>
<reference evidence="2" key="1">
    <citation type="journal article" date="2011" name="Nature">
        <title>Genome sequence and analysis of the tuber crop potato.</title>
        <authorList>
            <consortium name="The Potato Genome Sequencing Consortium"/>
        </authorList>
    </citation>
    <scope>NUCLEOTIDE SEQUENCE [LARGE SCALE GENOMIC DNA]</scope>
    <source>
        <strain evidence="2">cv. DM1-3 516 R44</strain>
    </source>
</reference>
<protein>
    <submittedName>
        <fullName evidence="1">Uncharacterized protein</fullName>
    </submittedName>
</protein>
<reference evidence="1" key="2">
    <citation type="submission" date="2015-06" db="UniProtKB">
        <authorList>
            <consortium name="EnsemblPlants"/>
        </authorList>
    </citation>
    <scope>IDENTIFICATION</scope>
    <source>
        <strain evidence="1">DM1-3 516 R44</strain>
    </source>
</reference>
<evidence type="ECO:0000313" key="1">
    <source>
        <dbReference type="EnsemblPlants" id="PGSC0003DMT400087358"/>
    </source>
</evidence>
<dbReference type="Proteomes" id="UP000011115">
    <property type="component" value="Unassembled WGS sequence"/>
</dbReference>
<accession>M1DDP2</accession>
<name>M1DDP2_SOLTU</name>
<organism evidence="1 2">
    <name type="scientific">Solanum tuberosum</name>
    <name type="common">Potato</name>
    <dbReference type="NCBI Taxonomy" id="4113"/>
    <lineage>
        <taxon>Eukaryota</taxon>
        <taxon>Viridiplantae</taxon>
        <taxon>Streptophyta</taxon>
        <taxon>Embryophyta</taxon>
        <taxon>Tracheophyta</taxon>
        <taxon>Spermatophyta</taxon>
        <taxon>Magnoliopsida</taxon>
        <taxon>eudicotyledons</taxon>
        <taxon>Gunneridae</taxon>
        <taxon>Pentapetalae</taxon>
        <taxon>asterids</taxon>
        <taxon>lamiids</taxon>
        <taxon>Solanales</taxon>
        <taxon>Solanaceae</taxon>
        <taxon>Solanoideae</taxon>
        <taxon>Solaneae</taxon>
        <taxon>Solanum</taxon>
    </lineage>
</organism>
<dbReference type="InParanoid" id="M1DDP2"/>
<dbReference type="Gramene" id="PGSC0003DMT400087358">
    <property type="protein sequence ID" value="PGSC0003DMT400087358"/>
    <property type="gene ID" value="PGSC0003DMG400036929"/>
</dbReference>